<name>A0ABR3MYH0_9TELE</name>
<dbReference type="PANTHER" id="PTHR11505">
    <property type="entry name" value="L1 TRANSPOSABLE ELEMENT-RELATED"/>
    <property type="match status" value="1"/>
</dbReference>
<evidence type="ECO:0000313" key="2">
    <source>
        <dbReference type="Proteomes" id="UP001558613"/>
    </source>
</evidence>
<dbReference type="Gene3D" id="3.30.250.20">
    <property type="entry name" value="L1 transposable element, C-terminal domain"/>
    <property type="match status" value="1"/>
</dbReference>
<evidence type="ECO:0008006" key="3">
    <source>
        <dbReference type="Google" id="ProtNLM"/>
    </source>
</evidence>
<evidence type="ECO:0000313" key="1">
    <source>
        <dbReference type="EMBL" id="KAL1269689.1"/>
    </source>
</evidence>
<reference evidence="1 2" key="1">
    <citation type="submission" date="2023-09" db="EMBL/GenBank/DDBJ databases">
        <authorList>
            <person name="Wang M."/>
        </authorList>
    </citation>
    <scope>NUCLEOTIDE SEQUENCE [LARGE SCALE GENOMIC DNA]</scope>
    <source>
        <strain evidence="1">GT-2023</strain>
        <tissue evidence="1">Liver</tissue>
    </source>
</reference>
<dbReference type="EMBL" id="JAYMGO010000008">
    <property type="protein sequence ID" value="KAL1269689.1"/>
    <property type="molecule type" value="Genomic_DNA"/>
</dbReference>
<proteinExistence type="predicted"/>
<keyword evidence="2" id="KW-1185">Reference proteome</keyword>
<dbReference type="InterPro" id="IPR004244">
    <property type="entry name" value="Transposase_22"/>
</dbReference>
<dbReference type="InterPro" id="IPR042566">
    <property type="entry name" value="L1_C"/>
</dbReference>
<sequence length="140" mass="15942">MEELLLEVFGKESFAKPPVVDRAHRSLAPPPRSNQAPRPFIVRLHHYQTRELVLRLARERGQLLYKGSRIHFYPDVSAEVAKRRAAFNPIKAQLKDAGIELGLLFPARLRITHSGMRHFFDSPQQAAEFIQGVLPPAVDK</sequence>
<accession>A0ABR3MYH0</accession>
<dbReference type="Proteomes" id="UP001558613">
    <property type="component" value="Unassembled WGS sequence"/>
</dbReference>
<comment type="caution">
    <text evidence="1">The sequence shown here is derived from an EMBL/GenBank/DDBJ whole genome shotgun (WGS) entry which is preliminary data.</text>
</comment>
<organism evidence="1 2">
    <name type="scientific">Cirrhinus molitorella</name>
    <name type="common">mud carp</name>
    <dbReference type="NCBI Taxonomy" id="172907"/>
    <lineage>
        <taxon>Eukaryota</taxon>
        <taxon>Metazoa</taxon>
        <taxon>Chordata</taxon>
        <taxon>Craniata</taxon>
        <taxon>Vertebrata</taxon>
        <taxon>Euteleostomi</taxon>
        <taxon>Actinopterygii</taxon>
        <taxon>Neopterygii</taxon>
        <taxon>Teleostei</taxon>
        <taxon>Ostariophysi</taxon>
        <taxon>Cypriniformes</taxon>
        <taxon>Cyprinidae</taxon>
        <taxon>Labeoninae</taxon>
        <taxon>Labeonini</taxon>
        <taxon>Cirrhinus</taxon>
    </lineage>
</organism>
<protein>
    <recommendedName>
        <fullName evidence="3">L1 transposable element RRM domain-containing protein</fullName>
    </recommendedName>
</protein>
<gene>
    <name evidence="1" type="ORF">QQF64_031978</name>
</gene>